<name>A0ABU0NNV5_STRRH</name>
<evidence type="ECO:0000313" key="2">
    <source>
        <dbReference type="EMBL" id="MDQ0580774.1"/>
    </source>
</evidence>
<feature type="region of interest" description="Disordered" evidence="1">
    <location>
        <begin position="1"/>
        <end position="42"/>
    </location>
</feature>
<feature type="compositionally biased region" description="Low complexity" evidence="1">
    <location>
        <begin position="1"/>
        <end position="13"/>
    </location>
</feature>
<organism evidence="2 3">
    <name type="scientific">Streptomyces rishiriensis</name>
    <dbReference type="NCBI Taxonomy" id="68264"/>
    <lineage>
        <taxon>Bacteria</taxon>
        <taxon>Bacillati</taxon>
        <taxon>Actinomycetota</taxon>
        <taxon>Actinomycetes</taxon>
        <taxon>Kitasatosporales</taxon>
        <taxon>Streptomycetaceae</taxon>
        <taxon>Streptomyces</taxon>
    </lineage>
</organism>
<gene>
    <name evidence="2" type="ORF">QF030_002952</name>
</gene>
<accession>A0ABU0NNV5</accession>
<reference evidence="2 3" key="1">
    <citation type="submission" date="2023-07" db="EMBL/GenBank/DDBJ databases">
        <title>Comparative genomics of wheat-associated soil bacteria to identify genetic determinants of phenazine resistance.</title>
        <authorList>
            <person name="Mouncey N."/>
        </authorList>
    </citation>
    <scope>NUCLEOTIDE SEQUENCE [LARGE SCALE GENOMIC DNA]</scope>
    <source>
        <strain evidence="2 3">B2I6</strain>
    </source>
</reference>
<keyword evidence="3" id="KW-1185">Reference proteome</keyword>
<comment type="caution">
    <text evidence="2">The sequence shown here is derived from an EMBL/GenBank/DDBJ whole genome shotgun (WGS) entry which is preliminary data.</text>
</comment>
<evidence type="ECO:0000313" key="3">
    <source>
        <dbReference type="Proteomes" id="UP001230654"/>
    </source>
</evidence>
<feature type="region of interest" description="Disordered" evidence="1">
    <location>
        <begin position="62"/>
        <end position="88"/>
    </location>
</feature>
<dbReference type="Proteomes" id="UP001230654">
    <property type="component" value="Unassembled WGS sequence"/>
</dbReference>
<protein>
    <submittedName>
        <fullName evidence="2">Type IV secretory pathway TrbL component</fullName>
    </submittedName>
</protein>
<evidence type="ECO:0000256" key="1">
    <source>
        <dbReference type="SAM" id="MobiDB-lite"/>
    </source>
</evidence>
<dbReference type="RefSeq" id="WP_307163100.1">
    <property type="nucleotide sequence ID" value="NZ_JAUSWV010000002.1"/>
</dbReference>
<sequence length="88" mass="8461">MAASRGAAASRSAVTNASAAGVSERPGSVAACTARAGASSSSGVSRLFRAEAGIEVEEVAAVPAPGAAARSARSGPPRPGVRGKSRNL</sequence>
<feature type="compositionally biased region" description="Low complexity" evidence="1">
    <location>
        <begin position="27"/>
        <end position="42"/>
    </location>
</feature>
<feature type="compositionally biased region" description="Low complexity" evidence="1">
    <location>
        <begin position="62"/>
        <end position="75"/>
    </location>
</feature>
<proteinExistence type="predicted"/>
<dbReference type="EMBL" id="JAUSWV010000002">
    <property type="protein sequence ID" value="MDQ0580774.1"/>
    <property type="molecule type" value="Genomic_DNA"/>
</dbReference>